<dbReference type="GO" id="GO:0016020">
    <property type="term" value="C:membrane"/>
    <property type="evidence" value="ECO:0007669"/>
    <property type="project" value="UniProtKB-SubCell"/>
</dbReference>
<feature type="transmembrane region" description="Helical" evidence="8">
    <location>
        <begin position="181"/>
        <end position="205"/>
    </location>
</feature>
<keyword evidence="5 8" id="KW-0812">Transmembrane</keyword>
<protein>
    <submittedName>
        <fullName evidence="9">1,4-dihydroxy-2-naphthoate polyprenyltransferase</fullName>
    </submittedName>
</protein>
<keyword evidence="7 8" id="KW-0472">Membrane</keyword>
<feature type="transmembrane region" description="Helical" evidence="8">
    <location>
        <begin position="226"/>
        <end position="248"/>
    </location>
</feature>
<sequence>MPSVSAASSMTTRARWAFALKPASWPKLLVPMALGQAIGIDANGEVSIAGLVIGALFTVLDLVFVVLLNDWGDQEVDRVKRSMFPHSSKKTIPDGVLPAPTLLFVGGLAGFGAAMVALAGEIALDRPWLTVAAVASLGLFVAYTLPPLRLNYRGGGELLEAFGVGIALPWINAYAQSGRALPPALIVLPGFAAFALSSAVASGLADERSDRIGGKRTFTTVLGNTLARRLTNLLALAGGLVWALTAWIGARGTPTIPLVAAAASALLAWDGVRRASAAAVTDAFDAQRSYKSSLHRLVWESSIVLAVGMAIGPLLGF</sequence>
<feature type="transmembrane region" description="Helical" evidence="8">
    <location>
        <begin position="158"/>
        <end position="175"/>
    </location>
</feature>
<evidence type="ECO:0000313" key="9">
    <source>
        <dbReference type="EMBL" id="AKF08005.1"/>
    </source>
</evidence>
<comment type="subcellular location">
    <subcellularLocation>
        <location evidence="1">Membrane</location>
        <topology evidence="1">Multi-pass membrane protein</topology>
    </subcellularLocation>
</comment>
<feature type="transmembrane region" description="Helical" evidence="8">
    <location>
        <begin position="254"/>
        <end position="272"/>
    </location>
</feature>
<evidence type="ECO:0000256" key="7">
    <source>
        <dbReference type="ARBA" id="ARBA00023136"/>
    </source>
</evidence>
<dbReference type="Pfam" id="PF01040">
    <property type="entry name" value="UbiA"/>
    <property type="match status" value="1"/>
</dbReference>
<evidence type="ECO:0000256" key="6">
    <source>
        <dbReference type="ARBA" id="ARBA00022989"/>
    </source>
</evidence>
<keyword evidence="4" id="KW-1003">Cell membrane</keyword>
<evidence type="ECO:0000313" key="10">
    <source>
        <dbReference type="Proteomes" id="UP000034883"/>
    </source>
</evidence>
<name>A0A0F6W5L8_9BACT</name>
<dbReference type="Gene3D" id="1.10.357.140">
    <property type="entry name" value="UbiA prenyltransferase"/>
    <property type="match status" value="1"/>
</dbReference>
<dbReference type="GO" id="GO:0009234">
    <property type="term" value="P:menaquinone biosynthetic process"/>
    <property type="evidence" value="ECO:0007669"/>
    <property type="project" value="UniProtKB-UniPathway"/>
</dbReference>
<dbReference type="GO" id="GO:0004659">
    <property type="term" value="F:prenyltransferase activity"/>
    <property type="evidence" value="ECO:0007669"/>
    <property type="project" value="InterPro"/>
</dbReference>
<accession>A0A0F6W5L8</accession>
<dbReference type="InterPro" id="IPR000537">
    <property type="entry name" value="UbiA_prenyltransferase"/>
</dbReference>
<keyword evidence="6 8" id="KW-1133">Transmembrane helix</keyword>
<feature type="transmembrane region" description="Helical" evidence="8">
    <location>
        <begin position="92"/>
        <end position="116"/>
    </location>
</feature>
<evidence type="ECO:0000256" key="5">
    <source>
        <dbReference type="ARBA" id="ARBA00022692"/>
    </source>
</evidence>
<feature type="transmembrane region" description="Helical" evidence="8">
    <location>
        <begin position="297"/>
        <end position="316"/>
    </location>
</feature>
<keyword evidence="10" id="KW-1185">Reference proteome</keyword>
<dbReference type="Proteomes" id="UP000034883">
    <property type="component" value="Chromosome"/>
</dbReference>
<dbReference type="KEGG" id="samy:DB32_005154"/>
<feature type="transmembrane region" description="Helical" evidence="8">
    <location>
        <begin position="128"/>
        <end position="146"/>
    </location>
</feature>
<evidence type="ECO:0000256" key="2">
    <source>
        <dbReference type="ARBA" id="ARBA00004863"/>
    </source>
</evidence>
<dbReference type="PANTHER" id="PTHR42723">
    <property type="entry name" value="CHLOROPHYLL SYNTHASE"/>
    <property type="match status" value="1"/>
</dbReference>
<dbReference type="CDD" id="cd13962">
    <property type="entry name" value="PT_UbiA_UBIAD1"/>
    <property type="match status" value="1"/>
</dbReference>
<dbReference type="InterPro" id="IPR050475">
    <property type="entry name" value="Prenyltransferase_related"/>
</dbReference>
<dbReference type="UniPathway" id="UPA00079"/>
<evidence type="ECO:0000256" key="1">
    <source>
        <dbReference type="ARBA" id="ARBA00004141"/>
    </source>
</evidence>
<evidence type="ECO:0000256" key="4">
    <source>
        <dbReference type="ARBA" id="ARBA00022475"/>
    </source>
</evidence>
<feature type="transmembrane region" description="Helical" evidence="8">
    <location>
        <begin position="48"/>
        <end position="71"/>
    </location>
</feature>
<comment type="pathway">
    <text evidence="2">Quinol/quinone metabolism; menaquinone biosynthesis.</text>
</comment>
<reference evidence="9 10" key="1">
    <citation type="submission" date="2015-03" db="EMBL/GenBank/DDBJ databases">
        <title>Genome assembly of Sandaracinus amylolyticus DSM 53668.</title>
        <authorList>
            <person name="Sharma G."/>
            <person name="Subramanian S."/>
        </authorList>
    </citation>
    <scope>NUCLEOTIDE SEQUENCE [LARGE SCALE GENOMIC DNA]</scope>
    <source>
        <strain evidence="9 10">DSM 53668</strain>
    </source>
</reference>
<dbReference type="EMBL" id="CP011125">
    <property type="protein sequence ID" value="AKF08005.1"/>
    <property type="molecule type" value="Genomic_DNA"/>
</dbReference>
<proteinExistence type="predicted"/>
<organism evidence="9 10">
    <name type="scientific">Sandaracinus amylolyticus</name>
    <dbReference type="NCBI Taxonomy" id="927083"/>
    <lineage>
        <taxon>Bacteria</taxon>
        <taxon>Pseudomonadati</taxon>
        <taxon>Myxococcota</taxon>
        <taxon>Polyangia</taxon>
        <taxon>Polyangiales</taxon>
        <taxon>Sandaracinaceae</taxon>
        <taxon>Sandaracinus</taxon>
    </lineage>
</organism>
<keyword evidence="3" id="KW-0474">Menaquinone biosynthesis</keyword>
<dbReference type="STRING" id="927083.DB32_005154"/>
<dbReference type="InterPro" id="IPR026046">
    <property type="entry name" value="UBIAD1"/>
</dbReference>
<dbReference type="OrthoDB" id="9767568at2"/>
<keyword evidence="9" id="KW-0808">Transferase</keyword>
<dbReference type="PANTHER" id="PTHR42723:SF1">
    <property type="entry name" value="CHLOROPHYLL SYNTHASE, CHLOROPLASTIC"/>
    <property type="match status" value="1"/>
</dbReference>
<evidence type="ECO:0000256" key="3">
    <source>
        <dbReference type="ARBA" id="ARBA00022428"/>
    </source>
</evidence>
<dbReference type="AlphaFoldDB" id="A0A0F6W5L8"/>
<dbReference type="InterPro" id="IPR044878">
    <property type="entry name" value="UbiA_sf"/>
</dbReference>
<evidence type="ECO:0000256" key="8">
    <source>
        <dbReference type="SAM" id="Phobius"/>
    </source>
</evidence>
<gene>
    <name evidence="9" type="ORF">DB32_005154</name>
</gene>